<protein>
    <recommendedName>
        <fullName evidence="4 9">N-(5'-phosphoribosyl)anthranilate isomerase</fullName>
        <shortName evidence="9">PRAI</shortName>
        <ecNumber evidence="3 9">5.3.1.24</ecNumber>
    </recommendedName>
</protein>
<dbReference type="Proteomes" id="UP000266934">
    <property type="component" value="Chromosome"/>
</dbReference>
<evidence type="ECO:0000256" key="9">
    <source>
        <dbReference type="HAMAP-Rule" id="MF_00135"/>
    </source>
</evidence>
<dbReference type="EC" id="5.3.1.24" evidence="3 9"/>
<evidence type="ECO:0000313" key="11">
    <source>
        <dbReference type="EMBL" id="BBF94301.1"/>
    </source>
</evidence>
<keyword evidence="5 9" id="KW-0028">Amino-acid biosynthesis</keyword>
<evidence type="ECO:0000256" key="2">
    <source>
        <dbReference type="ARBA" id="ARBA00004664"/>
    </source>
</evidence>
<dbReference type="OrthoDB" id="9796196at2"/>
<comment type="catalytic activity">
    <reaction evidence="1 9">
        <text>N-(5-phospho-beta-D-ribosyl)anthranilate = 1-(2-carboxyphenylamino)-1-deoxy-D-ribulose 5-phosphate</text>
        <dbReference type="Rhea" id="RHEA:21540"/>
        <dbReference type="ChEBI" id="CHEBI:18277"/>
        <dbReference type="ChEBI" id="CHEBI:58613"/>
        <dbReference type="EC" id="5.3.1.24"/>
    </reaction>
</comment>
<organism evidence="11 12">
    <name type="scientific">Blastochloris tepida</name>
    <dbReference type="NCBI Taxonomy" id="2233851"/>
    <lineage>
        <taxon>Bacteria</taxon>
        <taxon>Pseudomonadati</taxon>
        <taxon>Pseudomonadota</taxon>
        <taxon>Alphaproteobacteria</taxon>
        <taxon>Hyphomicrobiales</taxon>
        <taxon>Blastochloridaceae</taxon>
        <taxon>Blastochloris</taxon>
    </lineage>
</organism>
<dbReference type="NCBIfam" id="NF002295">
    <property type="entry name" value="PRK01222.1-1"/>
    <property type="match status" value="1"/>
</dbReference>
<evidence type="ECO:0000256" key="3">
    <source>
        <dbReference type="ARBA" id="ARBA00012572"/>
    </source>
</evidence>
<evidence type="ECO:0000256" key="5">
    <source>
        <dbReference type="ARBA" id="ARBA00022605"/>
    </source>
</evidence>
<name>A0A348G418_9HYPH</name>
<keyword evidence="7 9" id="KW-0057">Aromatic amino acid biosynthesis</keyword>
<dbReference type="HAMAP" id="MF_00135">
    <property type="entry name" value="PRAI"/>
    <property type="match status" value="1"/>
</dbReference>
<evidence type="ECO:0000256" key="8">
    <source>
        <dbReference type="ARBA" id="ARBA00023235"/>
    </source>
</evidence>
<dbReference type="PANTHER" id="PTHR42894:SF1">
    <property type="entry name" value="N-(5'-PHOSPHORIBOSYL)ANTHRANILATE ISOMERASE"/>
    <property type="match status" value="1"/>
</dbReference>
<dbReference type="InterPro" id="IPR013785">
    <property type="entry name" value="Aldolase_TIM"/>
</dbReference>
<evidence type="ECO:0000256" key="6">
    <source>
        <dbReference type="ARBA" id="ARBA00022822"/>
    </source>
</evidence>
<dbReference type="PANTHER" id="PTHR42894">
    <property type="entry name" value="N-(5'-PHOSPHORIBOSYL)ANTHRANILATE ISOMERASE"/>
    <property type="match status" value="1"/>
</dbReference>
<keyword evidence="8 9" id="KW-0413">Isomerase</keyword>
<keyword evidence="12" id="KW-1185">Reference proteome</keyword>
<evidence type="ECO:0000256" key="4">
    <source>
        <dbReference type="ARBA" id="ARBA00022272"/>
    </source>
</evidence>
<dbReference type="RefSeq" id="WP_126401419.1">
    <property type="nucleotide sequence ID" value="NZ_AP018907.1"/>
</dbReference>
<gene>
    <name evidence="9 11" type="primary">trpF</name>
    <name evidence="11" type="ORF">BLTE_29860</name>
</gene>
<comment type="pathway">
    <text evidence="2 9">Amino-acid biosynthesis; L-tryptophan biosynthesis; L-tryptophan from chorismate: step 3/5.</text>
</comment>
<sequence length="226" mass="23178">MTLLVKICGLTTPPTLEAALEAGADMVGLVFFARSPRHVSLDAAAGLAAQARGRARIVALTVDADDATIEAIAKLVEPDLFQLHGREIPARVADVRARCGRPVIKALPIAVRDDLAPVESFAEVADMLLFDAKPAPGAALPGGNGLAFDHTLVAGLDPGVPVMLSGGLDPATVAQAIGLVRPAAVDVSSGVERAPGDKDPAKIRAFVAAARAADAAAREIREEPPL</sequence>
<dbReference type="AlphaFoldDB" id="A0A348G418"/>
<dbReference type="CDD" id="cd00405">
    <property type="entry name" value="PRAI"/>
    <property type="match status" value="1"/>
</dbReference>
<dbReference type="GO" id="GO:0000162">
    <property type="term" value="P:L-tryptophan biosynthetic process"/>
    <property type="evidence" value="ECO:0007669"/>
    <property type="project" value="UniProtKB-UniRule"/>
</dbReference>
<dbReference type="GO" id="GO:0004640">
    <property type="term" value="F:phosphoribosylanthranilate isomerase activity"/>
    <property type="evidence" value="ECO:0007669"/>
    <property type="project" value="UniProtKB-UniRule"/>
</dbReference>
<evidence type="ECO:0000256" key="7">
    <source>
        <dbReference type="ARBA" id="ARBA00023141"/>
    </source>
</evidence>
<evidence type="ECO:0000256" key="1">
    <source>
        <dbReference type="ARBA" id="ARBA00001164"/>
    </source>
</evidence>
<dbReference type="Pfam" id="PF00697">
    <property type="entry name" value="PRAI"/>
    <property type="match status" value="1"/>
</dbReference>
<dbReference type="KEGG" id="blag:BLTE_29860"/>
<dbReference type="InterPro" id="IPR011060">
    <property type="entry name" value="RibuloseP-bd_barrel"/>
</dbReference>
<dbReference type="Gene3D" id="3.20.20.70">
    <property type="entry name" value="Aldolase class I"/>
    <property type="match status" value="1"/>
</dbReference>
<keyword evidence="6 9" id="KW-0822">Tryptophan biosynthesis</keyword>
<evidence type="ECO:0000259" key="10">
    <source>
        <dbReference type="Pfam" id="PF00697"/>
    </source>
</evidence>
<evidence type="ECO:0000313" key="12">
    <source>
        <dbReference type="Proteomes" id="UP000266934"/>
    </source>
</evidence>
<accession>A0A348G418</accession>
<reference evidence="11 12" key="1">
    <citation type="submission" date="2018-08" db="EMBL/GenBank/DDBJ databases">
        <title>Complete genome sequencing of Blastochloris tepida GI.</title>
        <authorList>
            <person name="Tsukatani Y."/>
            <person name="Mori H."/>
        </authorList>
    </citation>
    <scope>NUCLEOTIDE SEQUENCE [LARGE SCALE GENOMIC DNA]</scope>
    <source>
        <strain evidence="11 12">GI</strain>
    </source>
</reference>
<feature type="domain" description="N-(5'phosphoribosyl) anthranilate isomerase (PRAI)" evidence="10">
    <location>
        <begin position="5"/>
        <end position="208"/>
    </location>
</feature>
<dbReference type="InterPro" id="IPR001240">
    <property type="entry name" value="PRAI_dom"/>
</dbReference>
<dbReference type="SUPFAM" id="SSF51366">
    <property type="entry name" value="Ribulose-phoshate binding barrel"/>
    <property type="match status" value="1"/>
</dbReference>
<proteinExistence type="inferred from homology"/>
<dbReference type="EMBL" id="AP018907">
    <property type="protein sequence ID" value="BBF94301.1"/>
    <property type="molecule type" value="Genomic_DNA"/>
</dbReference>
<dbReference type="UniPathway" id="UPA00035">
    <property type="reaction ID" value="UER00042"/>
</dbReference>
<dbReference type="InterPro" id="IPR044643">
    <property type="entry name" value="TrpF_fam"/>
</dbReference>
<comment type="similarity">
    <text evidence="9">Belongs to the TrpF family.</text>
</comment>